<feature type="transmembrane region" description="Helical" evidence="2">
    <location>
        <begin position="302"/>
        <end position="326"/>
    </location>
</feature>
<sequence length="380" mass="39310">MTLLIAGTAGADPAGLAAALAAAGLREEILVAGSPADAASQAARARTAVLAIDSSMPACEEEDLLLAELAAAGLPTALVACRVDAFPAWPKALAETRRRLDPQRGLPVFATSAALASASGSASGVPELARWCRDRADGEAVPRAPARAESGQAESGQRAQPPSESVALIRADRLAGLRAGIVASRAEAIESLRAATSDVHRCVPDASAAPGFTDWLPSLLDALEHRVMDHFAQRLDQVRAAAVGGLAGGSSPPSPPEPFGNGTRVVPRPQGGRRTEDVMVLLLGASMGFGIGRMVIAPTLQWAGLGIAGTVLTLLGGVALAAWVVSVRRASADRARLERWAAEVIASRRLGMEHRIGTRAGAAEAQFTREVWNRTRPARV</sequence>
<protein>
    <submittedName>
        <fullName evidence="3">Uncharacterized protein</fullName>
    </submittedName>
</protein>
<dbReference type="AlphaFoldDB" id="L7LPH7"/>
<organism evidence="3 4">
    <name type="scientific">Gordonia sihwensis NBRC 108236</name>
    <dbReference type="NCBI Taxonomy" id="1223544"/>
    <lineage>
        <taxon>Bacteria</taxon>
        <taxon>Bacillati</taxon>
        <taxon>Actinomycetota</taxon>
        <taxon>Actinomycetes</taxon>
        <taxon>Mycobacteriales</taxon>
        <taxon>Gordoniaceae</taxon>
        <taxon>Gordonia</taxon>
    </lineage>
</organism>
<proteinExistence type="predicted"/>
<keyword evidence="2" id="KW-0472">Membrane</keyword>
<dbReference type="RefSeq" id="WP_006897429.1">
    <property type="nucleotide sequence ID" value="NZ_BANU01000027.1"/>
</dbReference>
<evidence type="ECO:0000313" key="4">
    <source>
        <dbReference type="Proteomes" id="UP000035083"/>
    </source>
</evidence>
<reference evidence="3 4" key="1">
    <citation type="submission" date="2012-12" db="EMBL/GenBank/DDBJ databases">
        <title>Whole genome shotgun sequence of Gordonia sihwensis NBRC 108236.</title>
        <authorList>
            <person name="Yoshida I."/>
            <person name="Hosoyama A."/>
            <person name="Tsuchikane K."/>
            <person name="Ando Y."/>
            <person name="Baba S."/>
            <person name="Ohji S."/>
            <person name="Hamada M."/>
            <person name="Tamura T."/>
            <person name="Yamazoe A."/>
            <person name="Yamazaki S."/>
            <person name="Fujita N."/>
        </authorList>
    </citation>
    <scope>NUCLEOTIDE SEQUENCE [LARGE SCALE GENOMIC DNA]</scope>
    <source>
        <strain evidence="3 4">NBRC 108236</strain>
    </source>
</reference>
<evidence type="ECO:0000313" key="3">
    <source>
        <dbReference type="EMBL" id="GAC62027.1"/>
    </source>
</evidence>
<feature type="transmembrane region" description="Helical" evidence="2">
    <location>
        <begin position="278"/>
        <end position="296"/>
    </location>
</feature>
<feature type="region of interest" description="Disordered" evidence="1">
    <location>
        <begin position="244"/>
        <end position="271"/>
    </location>
</feature>
<comment type="caution">
    <text evidence="3">The sequence shown here is derived from an EMBL/GenBank/DDBJ whole genome shotgun (WGS) entry which is preliminary data.</text>
</comment>
<dbReference type="eggNOG" id="COG1159">
    <property type="taxonomic scope" value="Bacteria"/>
</dbReference>
<keyword evidence="4" id="KW-1185">Reference proteome</keyword>
<feature type="region of interest" description="Disordered" evidence="1">
    <location>
        <begin position="139"/>
        <end position="165"/>
    </location>
</feature>
<gene>
    <name evidence="3" type="ORF">GSI01S_27_00760</name>
</gene>
<evidence type="ECO:0000256" key="1">
    <source>
        <dbReference type="SAM" id="MobiDB-lite"/>
    </source>
</evidence>
<accession>L7LPH7</accession>
<feature type="compositionally biased region" description="Polar residues" evidence="1">
    <location>
        <begin position="152"/>
        <end position="163"/>
    </location>
</feature>
<evidence type="ECO:0000256" key="2">
    <source>
        <dbReference type="SAM" id="Phobius"/>
    </source>
</evidence>
<keyword evidence="2" id="KW-0812">Transmembrane</keyword>
<keyword evidence="2" id="KW-1133">Transmembrane helix</keyword>
<name>L7LPH7_9ACTN</name>
<dbReference type="Proteomes" id="UP000035083">
    <property type="component" value="Unassembled WGS sequence"/>
</dbReference>
<dbReference type="EMBL" id="BANU01000027">
    <property type="protein sequence ID" value="GAC62027.1"/>
    <property type="molecule type" value="Genomic_DNA"/>
</dbReference>